<reference evidence="1 2" key="1">
    <citation type="submission" date="2018-07" db="EMBL/GenBank/DDBJ databases">
        <title>Genome assembly of strain KB82.</title>
        <authorList>
            <person name="Kukolya J."/>
            <person name="Horvath B."/>
            <person name="Nagy I."/>
            <person name="Toth A."/>
        </authorList>
    </citation>
    <scope>NUCLEOTIDE SEQUENCE [LARGE SCALE GENOMIC DNA]</scope>
    <source>
        <strain evidence="1 2">Kb82</strain>
    </source>
</reference>
<proteinExistence type="predicted"/>
<sequence length="394" mass="46780">MSVYLADLYKNPALSLRLRKPSYKNTFQFNKKHSNMRTTTLENEKIEQFLSLIPSFPKSVERSFYEEEKMKLFEALHEKELQEICGMNKEDSVRIGNIRKELTEIVKELLTKKDLDDSFKKYLAIEQEIENSFLGNQYIYVKQRTLTVKALYYHKTENFNKALLFTLEATALIEYLIKQGIYTLCTRCFEQNKNISRIYFASKQMELGNKTANSLLLYLFNGEYNEGLFGNIFRNNFYWSKNPDVREYFAHEAFISIVESTVKSNLNNHLDFLPNEWNIDLSFGIDNPDRQIISHWISVNKHLKNGNYEEYFDSLSSFFQQSYNKHYDILKIALLIDLTKLVIKLNVENKELITEKINEFFNHKISSHKSLYNTWILKQSLYNQARFSLEKSFF</sequence>
<gene>
    <name evidence="1" type="ORF">C4F50_16050</name>
</gene>
<evidence type="ECO:0000313" key="1">
    <source>
        <dbReference type="EMBL" id="MBE8726439.1"/>
    </source>
</evidence>
<comment type="caution">
    <text evidence="1">The sequence shown here is derived from an EMBL/GenBank/DDBJ whole genome shotgun (WGS) entry which is preliminary data.</text>
</comment>
<dbReference type="EMBL" id="PRDM01000003">
    <property type="protein sequence ID" value="MBE8726439.1"/>
    <property type="molecule type" value="Genomic_DNA"/>
</dbReference>
<protein>
    <submittedName>
        <fullName evidence="1">Uncharacterized protein</fullName>
    </submittedName>
</protein>
<accession>A0ABR9TN07</accession>
<evidence type="ECO:0000313" key="2">
    <source>
        <dbReference type="Proteomes" id="UP000640614"/>
    </source>
</evidence>
<name>A0ABR9TN07_9FLAO</name>
<organism evidence="1 2">
    <name type="scientific">Flavobacterium hungaricum</name>
    <dbReference type="NCBI Taxonomy" id="2082725"/>
    <lineage>
        <taxon>Bacteria</taxon>
        <taxon>Pseudomonadati</taxon>
        <taxon>Bacteroidota</taxon>
        <taxon>Flavobacteriia</taxon>
        <taxon>Flavobacteriales</taxon>
        <taxon>Flavobacteriaceae</taxon>
        <taxon>Flavobacterium</taxon>
    </lineage>
</organism>
<keyword evidence="2" id="KW-1185">Reference proteome</keyword>
<dbReference type="Proteomes" id="UP000640614">
    <property type="component" value="Unassembled WGS sequence"/>
</dbReference>